<accession>A0ABQ5N938</accession>
<dbReference type="InterPro" id="IPR016181">
    <property type="entry name" value="Acyl_CoA_acyltransferase"/>
</dbReference>
<dbReference type="Gene3D" id="3.40.630.30">
    <property type="match status" value="1"/>
</dbReference>
<evidence type="ECO:0000313" key="3">
    <source>
        <dbReference type="Proteomes" id="UP001208567"/>
    </source>
</evidence>
<dbReference type="RefSeq" id="WP_264851058.1">
    <property type="nucleotide sequence ID" value="NZ_BRXR01000001.1"/>
</dbReference>
<proteinExistence type="predicted"/>
<protein>
    <submittedName>
        <fullName evidence="2">N-acetyltransferase</fullName>
    </submittedName>
</protein>
<dbReference type="InterPro" id="IPR000182">
    <property type="entry name" value="GNAT_dom"/>
</dbReference>
<feature type="domain" description="N-acetyltransferase" evidence="1">
    <location>
        <begin position="9"/>
        <end position="158"/>
    </location>
</feature>
<dbReference type="EMBL" id="BRXR01000001">
    <property type="protein sequence ID" value="GLC31730.1"/>
    <property type="molecule type" value="Genomic_DNA"/>
</dbReference>
<evidence type="ECO:0000313" key="2">
    <source>
        <dbReference type="EMBL" id="GLC31730.1"/>
    </source>
</evidence>
<organism evidence="2 3">
    <name type="scientific">Clostridium omnivorum</name>
    <dbReference type="NCBI Taxonomy" id="1604902"/>
    <lineage>
        <taxon>Bacteria</taxon>
        <taxon>Bacillati</taxon>
        <taxon>Bacillota</taxon>
        <taxon>Clostridia</taxon>
        <taxon>Eubacteriales</taxon>
        <taxon>Clostridiaceae</taxon>
        <taxon>Clostridium</taxon>
    </lineage>
</organism>
<gene>
    <name evidence="2" type="ORF">bsdE14_31400</name>
</gene>
<dbReference type="Pfam" id="PF00583">
    <property type="entry name" value="Acetyltransf_1"/>
    <property type="match status" value="1"/>
</dbReference>
<keyword evidence="3" id="KW-1185">Reference proteome</keyword>
<reference evidence="2 3" key="1">
    <citation type="journal article" date="2024" name="Int. J. Syst. Evol. Microbiol.">
        <title>Clostridium omnivorum sp. nov., isolated from anoxic soil under the treatment of reductive soil disinfestation.</title>
        <authorList>
            <person name="Ueki A."/>
            <person name="Tonouchi A."/>
            <person name="Kaku N."/>
            <person name="Honma S."/>
            <person name="Ueki K."/>
        </authorList>
    </citation>
    <scope>NUCLEOTIDE SEQUENCE [LARGE SCALE GENOMIC DNA]</scope>
    <source>
        <strain evidence="2 3">E14</strain>
    </source>
</reference>
<evidence type="ECO:0000259" key="1">
    <source>
        <dbReference type="PROSITE" id="PS51186"/>
    </source>
</evidence>
<sequence length="174" mass="19807">MIYYSDGKIVIRTMKEEDADIIFLEETAQGWHPNIELFKKYYREQDSHNRYVFIGEYEGNVAGYTTLIKSAENGPFMNQGIPEVVDFNVFIKYQKKGIGNKILDVAENVAAGLNDKICLGVGLHSGYGSAQRIYVKRGYLFDGSGVWYKGKQLEQYADCCNDDDLVLFLSKSLR</sequence>
<comment type="caution">
    <text evidence="2">The sequence shown here is derived from an EMBL/GenBank/DDBJ whole genome shotgun (WGS) entry which is preliminary data.</text>
</comment>
<dbReference type="SUPFAM" id="SSF55729">
    <property type="entry name" value="Acyl-CoA N-acyltransferases (Nat)"/>
    <property type="match status" value="1"/>
</dbReference>
<dbReference type="PROSITE" id="PS51186">
    <property type="entry name" value="GNAT"/>
    <property type="match status" value="1"/>
</dbReference>
<name>A0ABQ5N938_9CLOT</name>
<dbReference type="Proteomes" id="UP001208567">
    <property type="component" value="Unassembled WGS sequence"/>
</dbReference>